<evidence type="ECO:0000313" key="3">
    <source>
        <dbReference type="Proteomes" id="UP001602245"/>
    </source>
</evidence>
<comment type="caution">
    <text evidence="2">The sequence shown here is derived from an EMBL/GenBank/DDBJ whole genome shotgun (WGS) entry which is preliminary data.</text>
</comment>
<evidence type="ECO:0000256" key="1">
    <source>
        <dbReference type="SAM" id="MobiDB-lite"/>
    </source>
</evidence>
<dbReference type="Gene3D" id="2.60.120.10">
    <property type="entry name" value="Jelly Rolls"/>
    <property type="match status" value="1"/>
</dbReference>
<dbReference type="SUPFAM" id="SSF51182">
    <property type="entry name" value="RmlC-like cupins"/>
    <property type="match status" value="1"/>
</dbReference>
<evidence type="ECO:0000313" key="2">
    <source>
        <dbReference type="EMBL" id="MFF5289056.1"/>
    </source>
</evidence>
<dbReference type="EMBL" id="JBIAZU010000001">
    <property type="protein sequence ID" value="MFF5289056.1"/>
    <property type="molecule type" value="Genomic_DNA"/>
</dbReference>
<dbReference type="CDD" id="cd02230">
    <property type="entry name" value="cupin_HP0902-like"/>
    <property type="match status" value="1"/>
</dbReference>
<dbReference type="PANTHER" id="PTHR37694:SF1">
    <property type="entry name" value="SLR8022 PROTEIN"/>
    <property type="match status" value="1"/>
</dbReference>
<dbReference type="Proteomes" id="UP001602245">
    <property type="component" value="Unassembled WGS sequence"/>
</dbReference>
<name>A0ABW6W7X7_9ACTN</name>
<sequence length="144" mass="15619">MEKWSLTALADGLLSYALSASSGRGMRTFGGGRPHLPHQTMIALARGQRLDEHDNPGEATVQVLRGRVRVTAGDDATDGFPGQLLIVPGARHTLTAQEDAVVLLTNAKRPTRVTADALETDMTASNQRQRRNGRRRWPVNASLP</sequence>
<proteinExistence type="predicted"/>
<dbReference type="RefSeq" id="WP_040431577.1">
    <property type="nucleotide sequence ID" value="NZ_JBIAZU010000001.1"/>
</dbReference>
<dbReference type="InterPro" id="IPR011051">
    <property type="entry name" value="RmlC_Cupin_sf"/>
</dbReference>
<reference evidence="2 3" key="1">
    <citation type="submission" date="2024-10" db="EMBL/GenBank/DDBJ databases">
        <title>The Natural Products Discovery Center: Release of the First 8490 Sequenced Strains for Exploring Actinobacteria Biosynthetic Diversity.</title>
        <authorList>
            <person name="Kalkreuter E."/>
            <person name="Kautsar S.A."/>
            <person name="Yang D."/>
            <person name="Bader C.D."/>
            <person name="Teijaro C.N."/>
            <person name="Fluegel L."/>
            <person name="Davis C.M."/>
            <person name="Simpson J.R."/>
            <person name="Lauterbach L."/>
            <person name="Steele A.D."/>
            <person name="Gui C."/>
            <person name="Meng S."/>
            <person name="Li G."/>
            <person name="Viehrig K."/>
            <person name="Ye F."/>
            <person name="Su P."/>
            <person name="Kiefer A.F."/>
            <person name="Nichols A."/>
            <person name="Cepeda A.J."/>
            <person name="Yan W."/>
            <person name="Fan B."/>
            <person name="Jiang Y."/>
            <person name="Adhikari A."/>
            <person name="Zheng C.-J."/>
            <person name="Schuster L."/>
            <person name="Cowan T.M."/>
            <person name="Smanski M.J."/>
            <person name="Chevrette M.G."/>
            <person name="De Carvalho L.P.S."/>
            <person name="Shen B."/>
        </authorList>
    </citation>
    <scope>NUCLEOTIDE SEQUENCE [LARGE SCALE GENOMIC DNA]</scope>
    <source>
        <strain evidence="2 3">NPDC000087</strain>
    </source>
</reference>
<protein>
    <submittedName>
        <fullName evidence="2">Cupin domain-containing protein</fullName>
    </submittedName>
</protein>
<organism evidence="2 3">
    <name type="scientific">Paractinoplanes globisporus</name>
    <dbReference type="NCBI Taxonomy" id="113565"/>
    <lineage>
        <taxon>Bacteria</taxon>
        <taxon>Bacillati</taxon>
        <taxon>Actinomycetota</taxon>
        <taxon>Actinomycetes</taxon>
        <taxon>Micromonosporales</taxon>
        <taxon>Micromonosporaceae</taxon>
        <taxon>Paractinoplanes</taxon>
    </lineage>
</organism>
<dbReference type="InterPro" id="IPR014710">
    <property type="entry name" value="RmlC-like_jellyroll"/>
</dbReference>
<feature type="compositionally biased region" description="Basic residues" evidence="1">
    <location>
        <begin position="128"/>
        <end position="137"/>
    </location>
</feature>
<feature type="region of interest" description="Disordered" evidence="1">
    <location>
        <begin position="123"/>
        <end position="144"/>
    </location>
</feature>
<keyword evidence="3" id="KW-1185">Reference proteome</keyword>
<gene>
    <name evidence="2" type="ORF">ACFY35_06450</name>
</gene>
<accession>A0ABW6W7X7</accession>
<dbReference type="PANTHER" id="PTHR37694">
    <property type="entry name" value="SLR8022 PROTEIN"/>
    <property type="match status" value="1"/>
</dbReference>